<dbReference type="Pfam" id="PF00126">
    <property type="entry name" value="HTH_1"/>
    <property type="match status" value="1"/>
</dbReference>
<evidence type="ECO:0000313" key="6">
    <source>
        <dbReference type="EMBL" id="QBR02137.1"/>
    </source>
</evidence>
<dbReference type="InterPro" id="IPR000847">
    <property type="entry name" value="LysR_HTH_N"/>
</dbReference>
<comment type="similarity">
    <text evidence="1">Belongs to the LysR transcriptional regulatory family.</text>
</comment>
<evidence type="ECO:0000256" key="1">
    <source>
        <dbReference type="ARBA" id="ARBA00009437"/>
    </source>
</evidence>
<keyword evidence="7" id="KW-1185">Reference proteome</keyword>
<dbReference type="SUPFAM" id="SSF46785">
    <property type="entry name" value="Winged helix' DNA-binding domain"/>
    <property type="match status" value="1"/>
</dbReference>
<dbReference type="Pfam" id="PF03466">
    <property type="entry name" value="LysR_substrate"/>
    <property type="match status" value="1"/>
</dbReference>
<dbReference type="EMBL" id="CP038150">
    <property type="protein sequence ID" value="QBR02137.1"/>
    <property type="molecule type" value="Genomic_DNA"/>
</dbReference>
<accession>A0A4P7D475</accession>
<proteinExistence type="inferred from homology"/>
<gene>
    <name evidence="6" type="ORF">E1956_34060</name>
</gene>
<feature type="domain" description="HTH lysR-type" evidence="5">
    <location>
        <begin position="6"/>
        <end position="63"/>
    </location>
</feature>
<dbReference type="InterPro" id="IPR005119">
    <property type="entry name" value="LysR_subst-bd"/>
</dbReference>
<dbReference type="InterPro" id="IPR036388">
    <property type="entry name" value="WH-like_DNA-bd_sf"/>
</dbReference>
<dbReference type="Gene3D" id="3.40.190.10">
    <property type="entry name" value="Periplasmic binding protein-like II"/>
    <property type="match status" value="2"/>
</dbReference>
<reference evidence="6 7" key="1">
    <citation type="submission" date="2019-03" db="EMBL/GenBank/DDBJ databases">
        <title>Paraburkholderia sp. 7MH5, isolated from subtropical forest soil.</title>
        <authorList>
            <person name="Gao Z.-H."/>
            <person name="Qiu L.-H."/>
        </authorList>
    </citation>
    <scope>NUCLEOTIDE SEQUENCE [LARGE SCALE GENOMIC DNA]</scope>
    <source>
        <strain evidence="6 7">7MH5</strain>
    </source>
</reference>
<keyword evidence="2" id="KW-0805">Transcription regulation</keyword>
<evidence type="ECO:0000259" key="5">
    <source>
        <dbReference type="PROSITE" id="PS50931"/>
    </source>
</evidence>
<dbReference type="Proteomes" id="UP000295727">
    <property type="component" value="Chromosome 3"/>
</dbReference>
<dbReference type="KEGG" id="ppai:E1956_34060"/>
<dbReference type="SUPFAM" id="SSF53850">
    <property type="entry name" value="Periplasmic binding protein-like II"/>
    <property type="match status" value="1"/>
</dbReference>
<evidence type="ECO:0000256" key="4">
    <source>
        <dbReference type="ARBA" id="ARBA00023163"/>
    </source>
</evidence>
<name>A0A4P7D475_9BURK</name>
<dbReference type="AlphaFoldDB" id="A0A4P7D475"/>
<evidence type="ECO:0000256" key="3">
    <source>
        <dbReference type="ARBA" id="ARBA00023125"/>
    </source>
</evidence>
<dbReference type="GO" id="GO:0000976">
    <property type="term" value="F:transcription cis-regulatory region binding"/>
    <property type="evidence" value="ECO:0007669"/>
    <property type="project" value="TreeGrafter"/>
</dbReference>
<dbReference type="GO" id="GO:0003700">
    <property type="term" value="F:DNA-binding transcription factor activity"/>
    <property type="evidence" value="ECO:0007669"/>
    <property type="project" value="InterPro"/>
</dbReference>
<dbReference type="CDD" id="cd05466">
    <property type="entry name" value="PBP2_LTTR_substrate"/>
    <property type="match status" value="1"/>
</dbReference>
<protein>
    <submittedName>
        <fullName evidence="6">LysR family transcriptional regulator</fullName>
    </submittedName>
</protein>
<dbReference type="PANTHER" id="PTHR30126:SF39">
    <property type="entry name" value="HTH-TYPE TRANSCRIPTIONAL REGULATOR CYSL"/>
    <property type="match status" value="1"/>
</dbReference>
<keyword evidence="4" id="KW-0804">Transcription</keyword>
<dbReference type="PROSITE" id="PS50931">
    <property type="entry name" value="HTH_LYSR"/>
    <property type="match status" value="1"/>
</dbReference>
<dbReference type="OrthoDB" id="9803735at2"/>
<dbReference type="PANTHER" id="PTHR30126">
    <property type="entry name" value="HTH-TYPE TRANSCRIPTIONAL REGULATOR"/>
    <property type="match status" value="1"/>
</dbReference>
<sequence>MRMSKVTMSQLEILIAVVQAGSFSGASFELNCTQSRISHSISELERHVGGRLLIRSRTGCSPTLLGHQVIAKAKQILSLADEISQMSRTDNEIRGTVRVACIRSVATHVLPHVVEALAERHPGIHLEILDNCHSYGQVVDVIRQEGADIGITRVDAGDLEGGRPFISDPYVVVAPASLELQSPACPDQLADVPFISMQQPGSEWIVEQCRSAGFARRIVRQLSSESGVVAMVCRGLGYTVIPWLTAYPDSIAAQILPLPFPVRRQLTLLTCKSSENSRQVRIATKFIMDRQLLESTGVWRSSIIKIDF</sequence>
<keyword evidence="3" id="KW-0238">DNA-binding</keyword>
<dbReference type="InterPro" id="IPR036390">
    <property type="entry name" value="WH_DNA-bd_sf"/>
</dbReference>
<evidence type="ECO:0000313" key="7">
    <source>
        <dbReference type="Proteomes" id="UP000295727"/>
    </source>
</evidence>
<dbReference type="Gene3D" id="1.10.10.10">
    <property type="entry name" value="Winged helix-like DNA-binding domain superfamily/Winged helix DNA-binding domain"/>
    <property type="match status" value="1"/>
</dbReference>
<evidence type="ECO:0000256" key="2">
    <source>
        <dbReference type="ARBA" id="ARBA00023015"/>
    </source>
</evidence>
<organism evidence="6 7">
    <name type="scientific">Paraburkholderia pallida</name>
    <dbReference type="NCBI Taxonomy" id="2547399"/>
    <lineage>
        <taxon>Bacteria</taxon>
        <taxon>Pseudomonadati</taxon>
        <taxon>Pseudomonadota</taxon>
        <taxon>Betaproteobacteria</taxon>
        <taxon>Burkholderiales</taxon>
        <taxon>Burkholderiaceae</taxon>
        <taxon>Paraburkholderia</taxon>
    </lineage>
</organism>